<dbReference type="PANTHER" id="PTHR43689">
    <property type="entry name" value="HYDROLASE"/>
    <property type="match status" value="1"/>
</dbReference>
<reference evidence="2 3" key="1">
    <citation type="submission" date="2023-06" db="EMBL/GenBank/DDBJ databases">
        <title>Rock-solubilizing bacteria, Microbacterium invictum, promotes re-establishment of vegetation in rocky wasteland by accelerating rock bio-weathering and reshaping soil bacterial community.</title>
        <authorList>
            <person name="Liu C."/>
        </authorList>
    </citation>
    <scope>NUCLEOTIDE SEQUENCE [LARGE SCALE GENOMIC DNA]</scope>
    <source>
        <strain evidence="2 3">X-18</strain>
    </source>
</reference>
<dbReference type="GO" id="GO:0016787">
    <property type="term" value="F:hydrolase activity"/>
    <property type="evidence" value="ECO:0007669"/>
    <property type="project" value="UniProtKB-KW"/>
</dbReference>
<dbReference type="Gene3D" id="3.40.50.1820">
    <property type="entry name" value="alpha/beta hydrolase"/>
    <property type="match status" value="1"/>
</dbReference>
<dbReference type="EMBL" id="CP139779">
    <property type="protein sequence ID" value="WQB70147.1"/>
    <property type="molecule type" value="Genomic_DNA"/>
</dbReference>
<dbReference type="PANTHER" id="PTHR43689:SF8">
    <property type="entry name" value="ALPHA_BETA-HYDROLASES SUPERFAMILY PROTEIN"/>
    <property type="match status" value="1"/>
</dbReference>
<protein>
    <submittedName>
        <fullName evidence="2">Alpha/beta fold hydrolase</fullName>
    </submittedName>
</protein>
<organism evidence="2 3">
    <name type="scientific">Microbacterium invictum</name>
    <dbReference type="NCBI Taxonomy" id="515415"/>
    <lineage>
        <taxon>Bacteria</taxon>
        <taxon>Bacillati</taxon>
        <taxon>Actinomycetota</taxon>
        <taxon>Actinomycetes</taxon>
        <taxon>Micrococcales</taxon>
        <taxon>Microbacteriaceae</taxon>
        <taxon>Microbacterium</taxon>
    </lineage>
</organism>
<dbReference type="InterPro" id="IPR029058">
    <property type="entry name" value="AB_hydrolase_fold"/>
</dbReference>
<sequence length="261" mass="27214">MTRPVLALTDAGGPAEAPLVVLGNSLGTSTILWDEVVPALGITFRVRAFDLPGHGVSPAASEPFRVADLADALADEIAEPFHYAGVSLGGAVGLELALRHPAVVRSATILASGAKIGTAEGWHERAAQVRQQSTSSLIIASAGRWFAPDTIARNPDLTGRLLHSLRDADAESYALCCEALAAHDLRDRLSEITVPVQAVWGGHDQVTPETLAREIADGVARGRATGIPTAAHLPPADDPAATATMIADFVSEIERTTDDTA</sequence>
<keyword evidence="3" id="KW-1185">Reference proteome</keyword>
<proteinExistence type="predicted"/>
<dbReference type="Proteomes" id="UP001324533">
    <property type="component" value="Chromosome"/>
</dbReference>
<gene>
    <name evidence="2" type="ORF">T9R20_15830</name>
</gene>
<dbReference type="SUPFAM" id="SSF53474">
    <property type="entry name" value="alpha/beta-Hydrolases"/>
    <property type="match status" value="1"/>
</dbReference>
<evidence type="ECO:0000313" key="3">
    <source>
        <dbReference type="Proteomes" id="UP001324533"/>
    </source>
</evidence>
<dbReference type="RefSeq" id="WP_322410297.1">
    <property type="nucleotide sequence ID" value="NZ_CP139779.1"/>
</dbReference>
<keyword evidence="2" id="KW-0378">Hydrolase</keyword>
<evidence type="ECO:0000313" key="2">
    <source>
        <dbReference type="EMBL" id="WQB70147.1"/>
    </source>
</evidence>
<evidence type="ECO:0000259" key="1">
    <source>
        <dbReference type="Pfam" id="PF00561"/>
    </source>
</evidence>
<dbReference type="Pfam" id="PF00561">
    <property type="entry name" value="Abhydrolase_1"/>
    <property type="match status" value="1"/>
</dbReference>
<feature type="domain" description="AB hydrolase-1" evidence="1">
    <location>
        <begin position="18"/>
        <end position="236"/>
    </location>
</feature>
<name>A0ABZ0VEA9_9MICO</name>
<accession>A0ABZ0VEA9</accession>
<dbReference type="InterPro" id="IPR000073">
    <property type="entry name" value="AB_hydrolase_1"/>
</dbReference>